<dbReference type="AlphaFoldDB" id="A0A1X0ES46"/>
<evidence type="ECO:0000313" key="2">
    <source>
        <dbReference type="EMBL" id="ORA88563.1"/>
    </source>
</evidence>
<organism evidence="2 3">
    <name type="scientific">Mycobacterium intermedium</name>
    <dbReference type="NCBI Taxonomy" id="28445"/>
    <lineage>
        <taxon>Bacteria</taxon>
        <taxon>Bacillati</taxon>
        <taxon>Actinomycetota</taxon>
        <taxon>Actinomycetes</taxon>
        <taxon>Mycobacteriales</taxon>
        <taxon>Mycobacteriaceae</taxon>
        <taxon>Mycobacterium</taxon>
        <taxon>Mycobacterium simiae complex</taxon>
    </lineage>
</organism>
<proteinExistence type="predicted"/>
<accession>A0A1X0ES46</accession>
<evidence type="ECO:0000313" key="3">
    <source>
        <dbReference type="Proteomes" id="UP000192739"/>
    </source>
</evidence>
<reference evidence="2 3" key="1">
    <citation type="submission" date="2017-02" db="EMBL/GenBank/DDBJ databases">
        <title>The new phylogeny of genus Mycobacterium.</title>
        <authorList>
            <person name="Tortoli E."/>
            <person name="Trovato A."/>
            <person name="Cirillo D.M."/>
        </authorList>
    </citation>
    <scope>NUCLEOTIDE SEQUENCE [LARGE SCALE GENOMIC DNA]</scope>
    <source>
        <strain evidence="2 3">DSM 44049</strain>
    </source>
</reference>
<evidence type="ECO:0000256" key="1">
    <source>
        <dbReference type="SAM" id="MobiDB-lite"/>
    </source>
</evidence>
<dbReference type="EMBL" id="MVHT01000190">
    <property type="protein sequence ID" value="ORA88563.1"/>
    <property type="molecule type" value="Genomic_DNA"/>
</dbReference>
<protein>
    <submittedName>
        <fullName evidence="2">Uncharacterized protein</fullName>
    </submittedName>
</protein>
<name>A0A1X0ES46_MYCIE</name>
<keyword evidence="3" id="KW-1185">Reference proteome</keyword>
<comment type="caution">
    <text evidence="2">The sequence shown here is derived from an EMBL/GenBank/DDBJ whole genome shotgun (WGS) entry which is preliminary data.</text>
</comment>
<gene>
    <name evidence="2" type="ORF">BST27_30045</name>
</gene>
<sequence length="67" mass="6477">MTTVTGMASRSGRSEQAPGAACAAEARVTTRAAGTASIAHCDGSRTIGTMTAITASAANTTGAAFAE</sequence>
<dbReference type="Proteomes" id="UP000192739">
    <property type="component" value="Unassembled WGS sequence"/>
</dbReference>
<feature type="region of interest" description="Disordered" evidence="1">
    <location>
        <begin position="1"/>
        <end position="20"/>
    </location>
</feature>